<dbReference type="Pfam" id="PF00196">
    <property type="entry name" value="GerE"/>
    <property type="match status" value="1"/>
</dbReference>
<comment type="caution">
    <text evidence="8">The sequence shown here is derived from an EMBL/GenBank/DDBJ whole genome shotgun (WGS) entry which is preliminary data.</text>
</comment>
<keyword evidence="2" id="KW-0805">Transcription regulation</keyword>
<dbReference type="Proteomes" id="UP001551482">
    <property type="component" value="Unassembled WGS sequence"/>
</dbReference>
<name>A0ABV3DKG5_9ACTN</name>
<feature type="modified residue" description="4-aspartylphosphate" evidence="5">
    <location>
        <position position="55"/>
    </location>
</feature>
<dbReference type="SMART" id="SM00448">
    <property type="entry name" value="REC"/>
    <property type="match status" value="1"/>
</dbReference>
<dbReference type="PRINTS" id="PR00038">
    <property type="entry name" value="HTHLUXR"/>
</dbReference>
<dbReference type="Pfam" id="PF00072">
    <property type="entry name" value="Response_reg"/>
    <property type="match status" value="1"/>
</dbReference>
<feature type="domain" description="HTH luxR-type" evidence="6">
    <location>
        <begin position="157"/>
        <end position="222"/>
    </location>
</feature>
<evidence type="ECO:0000256" key="2">
    <source>
        <dbReference type="ARBA" id="ARBA00023015"/>
    </source>
</evidence>
<evidence type="ECO:0000256" key="3">
    <source>
        <dbReference type="ARBA" id="ARBA00023125"/>
    </source>
</evidence>
<keyword evidence="3" id="KW-0238">DNA-binding</keyword>
<dbReference type="PANTHER" id="PTHR43214:SF24">
    <property type="entry name" value="TRANSCRIPTIONAL REGULATORY PROTEIN NARL-RELATED"/>
    <property type="match status" value="1"/>
</dbReference>
<keyword evidence="1 5" id="KW-0597">Phosphoprotein</keyword>
<dbReference type="InterPro" id="IPR001789">
    <property type="entry name" value="Sig_transdc_resp-reg_receiver"/>
</dbReference>
<protein>
    <submittedName>
        <fullName evidence="8">Response regulator transcription factor</fullName>
    </submittedName>
</protein>
<evidence type="ECO:0000256" key="4">
    <source>
        <dbReference type="ARBA" id="ARBA00023163"/>
    </source>
</evidence>
<dbReference type="InterPro" id="IPR016032">
    <property type="entry name" value="Sig_transdc_resp-reg_C-effctor"/>
</dbReference>
<dbReference type="CDD" id="cd06170">
    <property type="entry name" value="LuxR_C_like"/>
    <property type="match status" value="1"/>
</dbReference>
<dbReference type="SMART" id="SM00421">
    <property type="entry name" value="HTH_LUXR"/>
    <property type="match status" value="1"/>
</dbReference>
<dbReference type="PROSITE" id="PS00622">
    <property type="entry name" value="HTH_LUXR_1"/>
    <property type="match status" value="1"/>
</dbReference>
<evidence type="ECO:0000259" key="7">
    <source>
        <dbReference type="PROSITE" id="PS50110"/>
    </source>
</evidence>
<dbReference type="RefSeq" id="WP_358355641.1">
    <property type="nucleotide sequence ID" value="NZ_JBEZFP010000048.1"/>
</dbReference>
<dbReference type="CDD" id="cd17535">
    <property type="entry name" value="REC_NarL-like"/>
    <property type="match status" value="1"/>
</dbReference>
<dbReference type="PROSITE" id="PS50043">
    <property type="entry name" value="HTH_LUXR_2"/>
    <property type="match status" value="1"/>
</dbReference>
<feature type="domain" description="Response regulatory" evidence="7">
    <location>
        <begin position="4"/>
        <end position="128"/>
    </location>
</feature>
<dbReference type="InterPro" id="IPR000792">
    <property type="entry name" value="Tscrpt_reg_LuxR_C"/>
</dbReference>
<evidence type="ECO:0000259" key="6">
    <source>
        <dbReference type="PROSITE" id="PS50043"/>
    </source>
</evidence>
<reference evidence="8 9" key="1">
    <citation type="submission" date="2024-06" db="EMBL/GenBank/DDBJ databases">
        <title>The Natural Products Discovery Center: Release of the First 8490 Sequenced Strains for Exploring Actinobacteria Biosynthetic Diversity.</title>
        <authorList>
            <person name="Kalkreuter E."/>
            <person name="Kautsar S.A."/>
            <person name="Yang D."/>
            <person name="Bader C.D."/>
            <person name="Teijaro C.N."/>
            <person name="Fluegel L."/>
            <person name="Davis C.M."/>
            <person name="Simpson J.R."/>
            <person name="Lauterbach L."/>
            <person name="Steele A.D."/>
            <person name="Gui C."/>
            <person name="Meng S."/>
            <person name="Li G."/>
            <person name="Viehrig K."/>
            <person name="Ye F."/>
            <person name="Su P."/>
            <person name="Kiefer A.F."/>
            <person name="Nichols A."/>
            <person name="Cepeda A.J."/>
            <person name="Yan W."/>
            <person name="Fan B."/>
            <person name="Jiang Y."/>
            <person name="Adhikari A."/>
            <person name="Zheng C.-J."/>
            <person name="Schuster L."/>
            <person name="Cowan T.M."/>
            <person name="Smanski M.J."/>
            <person name="Chevrette M.G."/>
            <person name="De Carvalho L.P.S."/>
            <person name="Shen B."/>
        </authorList>
    </citation>
    <scope>NUCLEOTIDE SEQUENCE [LARGE SCALE GENOMIC DNA]</scope>
    <source>
        <strain evidence="8 9">NPDC048946</strain>
    </source>
</reference>
<dbReference type="PROSITE" id="PS50110">
    <property type="entry name" value="RESPONSE_REGULATORY"/>
    <property type="match status" value="1"/>
</dbReference>
<dbReference type="EMBL" id="JBEZFP010000048">
    <property type="protein sequence ID" value="MEU8135697.1"/>
    <property type="molecule type" value="Genomic_DNA"/>
</dbReference>
<accession>A0ABV3DKG5</accession>
<dbReference type="SUPFAM" id="SSF46894">
    <property type="entry name" value="C-terminal effector domain of the bipartite response regulators"/>
    <property type="match status" value="1"/>
</dbReference>
<dbReference type="Gene3D" id="3.40.50.2300">
    <property type="match status" value="1"/>
</dbReference>
<dbReference type="InterPro" id="IPR058245">
    <property type="entry name" value="NreC/VraR/RcsB-like_REC"/>
</dbReference>
<dbReference type="InterPro" id="IPR011006">
    <property type="entry name" value="CheY-like_superfamily"/>
</dbReference>
<keyword evidence="9" id="KW-1185">Reference proteome</keyword>
<gene>
    <name evidence="8" type="ORF">AB0C36_19525</name>
</gene>
<dbReference type="PANTHER" id="PTHR43214">
    <property type="entry name" value="TWO-COMPONENT RESPONSE REGULATOR"/>
    <property type="match status" value="1"/>
</dbReference>
<dbReference type="InterPro" id="IPR039420">
    <property type="entry name" value="WalR-like"/>
</dbReference>
<sequence length="229" mass="24506">MTIRVILVDDQPLLRTGFRMILEAEPDIAVVGEAADGLQAVELVRTLQPDVVLMDIRMPRMDGVEATRRIAGTGQAGGPPAAGTARVLVLTTFDLDEYVVEALRAGASGFLLKDVPADDLIAAIRVIADGDALLAPSITRRLLDMYAARLPAAEDPTPDTLAMLTEREVEVLRLVARGMSNAEIAAELFVSETTVKTHVGHVLTKLGLRDRVQAAVYAYESGLVRPGAL</sequence>
<evidence type="ECO:0000256" key="1">
    <source>
        <dbReference type="ARBA" id="ARBA00022553"/>
    </source>
</evidence>
<evidence type="ECO:0000313" key="9">
    <source>
        <dbReference type="Proteomes" id="UP001551482"/>
    </source>
</evidence>
<evidence type="ECO:0000256" key="5">
    <source>
        <dbReference type="PROSITE-ProRule" id="PRU00169"/>
    </source>
</evidence>
<keyword evidence="4" id="KW-0804">Transcription</keyword>
<dbReference type="SUPFAM" id="SSF52172">
    <property type="entry name" value="CheY-like"/>
    <property type="match status" value="1"/>
</dbReference>
<proteinExistence type="predicted"/>
<evidence type="ECO:0000313" key="8">
    <source>
        <dbReference type="EMBL" id="MEU8135697.1"/>
    </source>
</evidence>
<organism evidence="8 9">
    <name type="scientific">Streptodolium elevatio</name>
    <dbReference type="NCBI Taxonomy" id="3157996"/>
    <lineage>
        <taxon>Bacteria</taxon>
        <taxon>Bacillati</taxon>
        <taxon>Actinomycetota</taxon>
        <taxon>Actinomycetes</taxon>
        <taxon>Kitasatosporales</taxon>
        <taxon>Streptomycetaceae</taxon>
        <taxon>Streptodolium</taxon>
    </lineage>
</organism>